<evidence type="ECO:0000313" key="4">
    <source>
        <dbReference type="Proteomes" id="UP000265631"/>
    </source>
</evidence>
<feature type="transmembrane region" description="Helical" evidence="2">
    <location>
        <begin position="6"/>
        <end position="30"/>
    </location>
</feature>
<evidence type="ECO:0000313" key="3">
    <source>
        <dbReference type="EMBL" id="RFN40877.1"/>
    </source>
</evidence>
<keyword evidence="2" id="KW-0472">Membrane</keyword>
<keyword evidence="2" id="KW-0812">Transmembrane</keyword>
<dbReference type="Proteomes" id="UP000265631">
    <property type="component" value="Unassembled WGS sequence"/>
</dbReference>
<accession>A0A395M4G3</accession>
<comment type="caution">
    <text evidence="3">The sequence shown here is derived from an EMBL/GenBank/DDBJ whole genome shotgun (WGS) entry which is preliminary data.</text>
</comment>
<sequence length="339" mass="37465">MLKRLGFRAILIPAALITQLLLLVGVGILLRAGTGSLDNPDHLPVTPDLYLVLIDTKQYTRKVGKETYKGLPDSHDFSKEKDFFALFPALYCSGKRNGERYEADYCSAWGKQLFDLHRLWRVWGVDLIKDNLIGSTPRFVYAGLLTTAVTVGLSAICGILAVCSYWSAVVATILSWVGSKLFGKASGLSHTFVYKLVTHSTSLKTTGSGKIVAHWGNLYFRSIWIFASLALFASIILSFFSWRTGNERSATKQNTFGSQLPLMGAVRRATGGFRGQNSSYKHIEPNMGGGSLVDFAKNHRSALNSRSPSPEPEDSGWDSQRKLFPTDTAYEPMRHRSIG</sequence>
<protein>
    <submittedName>
        <fullName evidence="3">Uncharacterized protein</fullName>
    </submittedName>
</protein>
<feature type="transmembrane region" description="Helical" evidence="2">
    <location>
        <begin position="139"/>
        <end position="167"/>
    </location>
</feature>
<proteinExistence type="predicted"/>
<feature type="transmembrane region" description="Helical" evidence="2">
    <location>
        <begin position="223"/>
        <end position="242"/>
    </location>
</feature>
<dbReference type="AlphaFoldDB" id="A0A395M4G3"/>
<keyword evidence="2" id="KW-1133">Transmembrane helix</keyword>
<gene>
    <name evidence="3" type="ORF">FIE12Z_13020</name>
</gene>
<evidence type="ECO:0000256" key="1">
    <source>
        <dbReference type="SAM" id="MobiDB-lite"/>
    </source>
</evidence>
<feature type="region of interest" description="Disordered" evidence="1">
    <location>
        <begin position="301"/>
        <end position="339"/>
    </location>
</feature>
<keyword evidence="4" id="KW-1185">Reference proteome</keyword>
<name>A0A395M4G3_9HYPO</name>
<dbReference type="EMBL" id="PXXK01000927">
    <property type="protein sequence ID" value="RFN40877.1"/>
    <property type="molecule type" value="Genomic_DNA"/>
</dbReference>
<evidence type="ECO:0000256" key="2">
    <source>
        <dbReference type="SAM" id="Phobius"/>
    </source>
</evidence>
<organism evidence="3 4">
    <name type="scientific">Fusarium flagelliforme</name>
    <dbReference type="NCBI Taxonomy" id="2675880"/>
    <lineage>
        <taxon>Eukaryota</taxon>
        <taxon>Fungi</taxon>
        <taxon>Dikarya</taxon>
        <taxon>Ascomycota</taxon>
        <taxon>Pezizomycotina</taxon>
        <taxon>Sordariomycetes</taxon>
        <taxon>Hypocreomycetidae</taxon>
        <taxon>Hypocreales</taxon>
        <taxon>Nectriaceae</taxon>
        <taxon>Fusarium</taxon>
        <taxon>Fusarium incarnatum-equiseti species complex</taxon>
    </lineage>
</organism>
<reference evidence="3 4" key="1">
    <citation type="journal article" date="2018" name="PLoS Pathog.">
        <title>Evolution of structural diversity of trichothecenes, a family of toxins produced by plant pathogenic and entomopathogenic fungi.</title>
        <authorList>
            <person name="Proctor R.H."/>
            <person name="McCormick S.P."/>
            <person name="Kim H.S."/>
            <person name="Cardoza R.E."/>
            <person name="Stanley A.M."/>
            <person name="Lindo L."/>
            <person name="Kelly A."/>
            <person name="Brown D.W."/>
            <person name="Lee T."/>
            <person name="Vaughan M.M."/>
            <person name="Alexander N.J."/>
            <person name="Busman M."/>
            <person name="Gutierrez S."/>
        </authorList>
    </citation>
    <scope>NUCLEOTIDE SEQUENCE [LARGE SCALE GENOMIC DNA]</scope>
    <source>
        <strain evidence="3 4">NRRL 13405</strain>
    </source>
</reference>